<evidence type="ECO:0000313" key="2">
    <source>
        <dbReference type="WBParaSite" id="ACRNAN_scaffold580.g29716.t1"/>
    </source>
</evidence>
<keyword evidence="1" id="KW-1185">Reference proteome</keyword>
<dbReference type="AlphaFoldDB" id="A0A914E525"/>
<protein>
    <submittedName>
        <fullName evidence="2">Uncharacterized protein</fullName>
    </submittedName>
</protein>
<proteinExistence type="predicted"/>
<name>A0A914E525_9BILA</name>
<evidence type="ECO:0000313" key="1">
    <source>
        <dbReference type="Proteomes" id="UP000887540"/>
    </source>
</evidence>
<reference evidence="2" key="1">
    <citation type="submission" date="2022-11" db="UniProtKB">
        <authorList>
            <consortium name="WormBaseParasite"/>
        </authorList>
    </citation>
    <scope>IDENTIFICATION</scope>
</reference>
<organism evidence="1 2">
    <name type="scientific">Acrobeloides nanus</name>
    <dbReference type="NCBI Taxonomy" id="290746"/>
    <lineage>
        <taxon>Eukaryota</taxon>
        <taxon>Metazoa</taxon>
        <taxon>Ecdysozoa</taxon>
        <taxon>Nematoda</taxon>
        <taxon>Chromadorea</taxon>
        <taxon>Rhabditida</taxon>
        <taxon>Tylenchina</taxon>
        <taxon>Cephalobomorpha</taxon>
        <taxon>Cephaloboidea</taxon>
        <taxon>Cephalobidae</taxon>
        <taxon>Acrobeloides</taxon>
    </lineage>
</organism>
<dbReference type="Proteomes" id="UP000887540">
    <property type="component" value="Unplaced"/>
</dbReference>
<dbReference type="WBParaSite" id="ACRNAN_scaffold580.g29716.t1">
    <property type="protein sequence ID" value="ACRNAN_scaffold580.g29716.t1"/>
    <property type="gene ID" value="ACRNAN_scaffold580.g29716"/>
</dbReference>
<sequence length="102" mass="12202">MLEQDRCIRTMTDLISIYTKVWDSFFKNLKEIMGKLEEEFVGDKPKFMHLLDEGICYWKATWFDNQAMPLFIRHICNESISKNIDMTHIISPSIIRSYSKFE</sequence>
<accession>A0A914E525</accession>